<dbReference type="InterPro" id="IPR000415">
    <property type="entry name" value="Nitroreductase-like"/>
</dbReference>
<evidence type="ECO:0000256" key="3">
    <source>
        <dbReference type="ARBA" id="ARBA00022630"/>
    </source>
</evidence>
<comment type="similarity">
    <text evidence="2 8">Belongs to the nitroreductase family.</text>
</comment>
<dbReference type="Proteomes" id="UP001596267">
    <property type="component" value="Unassembled WGS sequence"/>
</dbReference>
<keyword evidence="6 8" id="KW-0560">Oxidoreductase</keyword>
<dbReference type="PIRSF" id="PIRSF000232">
    <property type="entry name" value="YdjA"/>
    <property type="match status" value="1"/>
</dbReference>
<protein>
    <recommendedName>
        <fullName evidence="8">Putative NAD(P)H nitroreductase</fullName>
        <ecNumber evidence="8">1.-.-.-</ecNumber>
    </recommendedName>
</protein>
<feature type="domain" description="Nitroreductase" evidence="9">
    <location>
        <begin position="27"/>
        <end position="188"/>
    </location>
</feature>
<evidence type="ECO:0000256" key="2">
    <source>
        <dbReference type="ARBA" id="ARBA00007118"/>
    </source>
</evidence>
<dbReference type="InterPro" id="IPR026021">
    <property type="entry name" value="YdjA-like"/>
</dbReference>
<dbReference type="RefSeq" id="WP_253053941.1">
    <property type="nucleotide sequence ID" value="NZ_JAMXWN010000005.1"/>
</dbReference>
<dbReference type="PANTHER" id="PTHR43821">
    <property type="entry name" value="NAD(P)H NITROREDUCTASE YDJA-RELATED"/>
    <property type="match status" value="1"/>
</dbReference>
<dbReference type="SUPFAM" id="SSF55469">
    <property type="entry name" value="FMN-dependent nitroreductase-like"/>
    <property type="match status" value="1"/>
</dbReference>
<keyword evidence="4 8" id="KW-0288">FMN</keyword>
<keyword evidence="5 8" id="KW-0521">NADP</keyword>
<evidence type="ECO:0000256" key="6">
    <source>
        <dbReference type="ARBA" id="ARBA00023002"/>
    </source>
</evidence>
<dbReference type="EC" id="1.-.-.-" evidence="8"/>
<dbReference type="Gene3D" id="3.40.109.10">
    <property type="entry name" value="NADH Oxidase"/>
    <property type="match status" value="1"/>
</dbReference>
<evidence type="ECO:0000313" key="11">
    <source>
        <dbReference type="Proteomes" id="UP001596267"/>
    </source>
</evidence>
<comment type="caution">
    <text evidence="10">The sequence shown here is derived from an EMBL/GenBank/DDBJ whole genome shotgun (WGS) entry which is preliminary data.</text>
</comment>
<dbReference type="EMBL" id="JBHSTQ010000001">
    <property type="protein sequence ID" value="MFC6384980.1"/>
    <property type="molecule type" value="Genomic_DNA"/>
</dbReference>
<evidence type="ECO:0000256" key="4">
    <source>
        <dbReference type="ARBA" id="ARBA00022643"/>
    </source>
</evidence>
<name>A0ABW1WCX1_9BACL</name>
<keyword evidence="3 8" id="KW-0285">Flavoprotein</keyword>
<organism evidence="10 11">
    <name type="scientific">Sporolactobacillus kofuensis</name>
    <dbReference type="NCBI Taxonomy" id="269672"/>
    <lineage>
        <taxon>Bacteria</taxon>
        <taxon>Bacillati</taxon>
        <taxon>Bacillota</taxon>
        <taxon>Bacilli</taxon>
        <taxon>Bacillales</taxon>
        <taxon>Sporolactobacillaceae</taxon>
        <taxon>Sporolactobacillus</taxon>
    </lineage>
</organism>
<evidence type="ECO:0000256" key="5">
    <source>
        <dbReference type="ARBA" id="ARBA00022857"/>
    </source>
</evidence>
<dbReference type="Pfam" id="PF00881">
    <property type="entry name" value="Nitroreductase"/>
    <property type="match status" value="1"/>
</dbReference>
<evidence type="ECO:0000313" key="10">
    <source>
        <dbReference type="EMBL" id="MFC6384980.1"/>
    </source>
</evidence>
<comment type="cofactor">
    <cofactor evidence="1 8">
        <name>FMN</name>
        <dbReference type="ChEBI" id="CHEBI:58210"/>
    </cofactor>
</comment>
<evidence type="ECO:0000256" key="8">
    <source>
        <dbReference type="PIRNR" id="PIRNR000232"/>
    </source>
</evidence>
<evidence type="ECO:0000259" key="9">
    <source>
        <dbReference type="Pfam" id="PF00881"/>
    </source>
</evidence>
<reference evidence="11" key="1">
    <citation type="journal article" date="2019" name="Int. J. Syst. Evol. Microbiol.">
        <title>The Global Catalogue of Microorganisms (GCM) 10K type strain sequencing project: providing services to taxonomists for standard genome sequencing and annotation.</title>
        <authorList>
            <consortium name="The Broad Institute Genomics Platform"/>
            <consortium name="The Broad Institute Genome Sequencing Center for Infectious Disease"/>
            <person name="Wu L."/>
            <person name="Ma J."/>
        </authorList>
    </citation>
    <scope>NUCLEOTIDE SEQUENCE [LARGE SCALE GENOMIC DNA]</scope>
    <source>
        <strain evidence="11">CCUG 42001</strain>
    </source>
</reference>
<evidence type="ECO:0000256" key="1">
    <source>
        <dbReference type="ARBA" id="ARBA00001917"/>
    </source>
</evidence>
<keyword evidence="11" id="KW-1185">Reference proteome</keyword>
<keyword evidence="7 8" id="KW-0520">NAD</keyword>
<dbReference type="CDD" id="cd02135">
    <property type="entry name" value="YdjA-like"/>
    <property type="match status" value="1"/>
</dbReference>
<dbReference type="InterPro" id="IPR029479">
    <property type="entry name" value="Nitroreductase"/>
</dbReference>
<dbReference type="PANTHER" id="PTHR43821:SF1">
    <property type="entry name" value="NAD(P)H NITROREDUCTASE YDJA-RELATED"/>
    <property type="match status" value="1"/>
</dbReference>
<dbReference type="InterPro" id="IPR052530">
    <property type="entry name" value="NAD(P)H_nitroreductase"/>
</dbReference>
<gene>
    <name evidence="10" type="ORF">ACFP7A_00060</name>
</gene>
<sequence length="212" mass="23476">MTHVTLKLKNYELIYKGMSAMETIEAINTRRSVRKVTEQEPPKELIEQILDAARRAPNHMNTEPWHFIVLTGEGRNKLGEVYGKVNQKNLENADQATLDAAYEKGLNSAKRAPVVIVVTMEPSDNPRAVKIEDVEATACGVENMMLAAHALGLGSMWRSGGAAYSEEAKKQFGVSENGEVLGFVYVGYPDPDTTPKVPERKSVAEITEWITE</sequence>
<accession>A0ABW1WCX1</accession>
<proteinExistence type="inferred from homology"/>
<evidence type="ECO:0000256" key="7">
    <source>
        <dbReference type="ARBA" id="ARBA00023027"/>
    </source>
</evidence>